<dbReference type="Gene3D" id="3.40.50.2000">
    <property type="entry name" value="Glycogen Phosphorylase B"/>
    <property type="match status" value="2"/>
</dbReference>
<dbReference type="PANTHER" id="PTHR12526:SF622">
    <property type="entry name" value="GLYCOSYLTRANSFERASE (GROUP I)"/>
    <property type="match status" value="1"/>
</dbReference>
<feature type="domain" description="Glycosyl transferase family 1" evidence="1">
    <location>
        <begin position="215"/>
        <end position="365"/>
    </location>
</feature>
<keyword evidence="3" id="KW-1185">Reference proteome</keyword>
<organism evidence="2 3">
    <name type="scientific">Desulfosporosinus meridiei (strain ATCC BAA-275 / DSM 13257 / KCTC 12902 / NCIMB 13706 / S10)</name>
    <dbReference type="NCBI Taxonomy" id="768704"/>
    <lineage>
        <taxon>Bacteria</taxon>
        <taxon>Bacillati</taxon>
        <taxon>Bacillota</taxon>
        <taxon>Clostridia</taxon>
        <taxon>Eubacteriales</taxon>
        <taxon>Desulfitobacteriaceae</taxon>
        <taxon>Desulfosporosinus</taxon>
    </lineage>
</organism>
<keyword evidence="2" id="KW-0808">Transferase</keyword>
<proteinExistence type="predicted"/>
<name>J7J4V1_DESMD</name>
<protein>
    <submittedName>
        <fullName evidence="2">Glycosyltransferase</fullName>
    </submittedName>
</protein>
<dbReference type="Proteomes" id="UP000005262">
    <property type="component" value="Chromosome"/>
</dbReference>
<dbReference type="SUPFAM" id="SSF53756">
    <property type="entry name" value="UDP-Glycosyltransferase/glycogen phosphorylase"/>
    <property type="match status" value="1"/>
</dbReference>
<dbReference type="OrthoDB" id="9811902at2"/>
<dbReference type="GO" id="GO:0016757">
    <property type="term" value="F:glycosyltransferase activity"/>
    <property type="evidence" value="ECO:0007669"/>
    <property type="project" value="InterPro"/>
</dbReference>
<dbReference type="PANTHER" id="PTHR12526">
    <property type="entry name" value="GLYCOSYLTRANSFERASE"/>
    <property type="match status" value="1"/>
</dbReference>
<dbReference type="EMBL" id="CP003629">
    <property type="protein sequence ID" value="AFQ45976.1"/>
    <property type="molecule type" value="Genomic_DNA"/>
</dbReference>
<reference evidence="2 3" key="1">
    <citation type="journal article" date="2012" name="J. Bacteriol.">
        <title>Complete genome sequences of Desulfosporosinus orientis DSM765T, Desulfosporosinus youngiae DSM17734T, Desulfosporosinus meridiei DSM13257T, and Desulfosporosinus acidiphilus DSM22704T.</title>
        <authorList>
            <person name="Pester M."/>
            <person name="Brambilla E."/>
            <person name="Alazard D."/>
            <person name="Rattei T."/>
            <person name="Weinmaier T."/>
            <person name="Han J."/>
            <person name="Lucas S."/>
            <person name="Lapidus A."/>
            <person name="Cheng J.F."/>
            <person name="Goodwin L."/>
            <person name="Pitluck S."/>
            <person name="Peters L."/>
            <person name="Ovchinnikova G."/>
            <person name="Teshima H."/>
            <person name="Detter J.C."/>
            <person name="Han C.S."/>
            <person name="Tapia R."/>
            <person name="Land M.L."/>
            <person name="Hauser L."/>
            <person name="Kyrpides N.C."/>
            <person name="Ivanova N.N."/>
            <person name="Pagani I."/>
            <person name="Huntmann M."/>
            <person name="Wei C.L."/>
            <person name="Davenport K.W."/>
            <person name="Daligault H."/>
            <person name="Chain P.S."/>
            <person name="Chen A."/>
            <person name="Mavromatis K."/>
            <person name="Markowitz V."/>
            <person name="Szeto E."/>
            <person name="Mikhailova N."/>
            <person name="Pati A."/>
            <person name="Wagner M."/>
            <person name="Woyke T."/>
            <person name="Ollivier B."/>
            <person name="Klenk H.P."/>
            <person name="Spring S."/>
            <person name="Loy A."/>
        </authorList>
    </citation>
    <scope>NUCLEOTIDE SEQUENCE [LARGE SCALE GENOMIC DNA]</scope>
    <source>
        <strain evidence="3">ATCC BAA-275 / DSM 13257 / NCIMB 13706 / S10</strain>
    </source>
</reference>
<dbReference type="eggNOG" id="COG0438">
    <property type="taxonomic scope" value="Bacteria"/>
</dbReference>
<gene>
    <name evidence="2" type="ordered locus">Desmer_4147</name>
</gene>
<dbReference type="Pfam" id="PF00534">
    <property type="entry name" value="Glycos_transf_1"/>
    <property type="match status" value="1"/>
</dbReference>
<dbReference type="CDD" id="cd03794">
    <property type="entry name" value="GT4_WbuB-like"/>
    <property type="match status" value="1"/>
</dbReference>
<evidence type="ECO:0000313" key="2">
    <source>
        <dbReference type="EMBL" id="AFQ45976.1"/>
    </source>
</evidence>
<dbReference type="AlphaFoldDB" id="J7J4V1"/>
<dbReference type="KEGG" id="dmi:Desmer_4147"/>
<sequence length="393" mass="44761">MKSVTLLTQMFPPETGAASYRAFRLVDCLRKNKIDTTVITWFPHYPSRTLPERYKGKFFVEESEISAKIMRFKPIIGKKMFKRMISELWLGFFSFLTGLFSKKTDYVYASTPSVMLGYAGWFLAKLKGSYFILEIRDLIWNYAFVNKVGELNIVGKIVQKSMLKLASTSKIVVVSNEIQKSFLLENGIAEDSVFILYNGFMESELKPYTPKSANEYAFIVLYTGLVGIPQGLDVLIETAKLTKDYNIIYKIVGDGLEKEYLTQLVKRLQLTNVEFYPSVPKSKLSGFYLEADCLFAHLRGNNMYDSALPSKIMDYMVAGRPIVYAGRGEGKMIIEKADCGFVVEPDSPEAIAKVLINFLKEPNYEMGLKGYTFAVENFNSDRLFMKLLQMVKS</sequence>
<evidence type="ECO:0000259" key="1">
    <source>
        <dbReference type="Pfam" id="PF00534"/>
    </source>
</evidence>
<dbReference type="STRING" id="768704.Desmer_4147"/>
<reference evidence="3" key="2">
    <citation type="submission" date="2012-08" db="EMBL/GenBank/DDBJ databases">
        <title>Finished genome of Desulfosporosinus meridiei DSM 13257.</title>
        <authorList>
            <person name="Huntemann M."/>
            <person name="Wei C.-L."/>
            <person name="Han J."/>
            <person name="Detter J.C."/>
            <person name="Han C."/>
            <person name="Davenport K."/>
            <person name="Daligault H."/>
            <person name="Erkkila T."/>
            <person name="Gu W."/>
            <person name="Munk A.C.C."/>
            <person name="Teshima H."/>
            <person name="Xu Y."/>
            <person name="Chain P."/>
            <person name="Tapia R."/>
            <person name="Chen A."/>
            <person name="Krypides N."/>
            <person name="Mavromatis K."/>
            <person name="Markowitz V."/>
            <person name="Szeto E."/>
            <person name="Ivanova N."/>
            <person name="Mikhailova N."/>
            <person name="Ovchinnikova G."/>
            <person name="Pagani I."/>
            <person name="Pati A."/>
            <person name="Goodwin L."/>
            <person name="Peters L."/>
            <person name="Pitluck S."/>
            <person name="Woyke T."/>
            <person name="Pester M."/>
            <person name="Spring S."/>
            <person name="Ollivier B."/>
            <person name="Rattei T."/>
            <person name="Klenk H.-P."/>
            <person name="Wagner M."/>
            <person name="Loy A."/>
        </authorList>
    </citation>
    <scope>NUCLEOTIDE SEQUENCE [LARGE SCALE GENOMIC DNA]</scope>
    <source>
        <strain evidence="3">ATCC BAA-275 / DSM 13257 / NCIMB 13706 / S10</strain>
    </source>
</reference>
<evidence type="ECO:0000313" key="3">
    <source>
        <dbReference type="Proteomes" id="UP000005262"/>
    </source>
</evidence>
<accession>J7J4V1</accession>
<dbReference type="InterPro" id="IPR001296">
    <property type="entry name" value="Glyco_trans_1"/>
</dbReference>
<dbReference type="HOGENOM" id="CLU_009583_11_2_9"/>
<dbReference type="RefSeq" id="WP_014904884.1">
    <property type="nucleotide sequence ID" value="NC_018515.1"/>
</dbReference>